<protein>
    <submittedName>
        <fullName evidence="2">Tail fiber protein</fullName>
    </submittedName>
</protein>
<sequence length="394" mass="43004">MLINLTGIVTAHPTGEANLYLRYRYLPGYKDGQFTCQIEKAPLVFDDKKVGIGKTNPANILGVSNDITLDGNLNFGSETRQMINLWKSEYAIGVQSGTFYSRSSKNFAWYKGGTHDNELLNPGGGTVQMVIKDNGNVGIGTDSPSVKLDINGDTNITGSLNFGSTQRQMINLYTTSAGIQYGIGTQRKTAYFRTSEHFAWYKLGSHNDDELQAGDGGTVQMVIKDNGNVGIGTDSPSAKLDVKGRIKDITGYLVPVGTIVPYAGSTAPDGWFLCNGESFDDNIYPELKQVLGKNQVPNLSNKFIVGVGNGYSLGDTGGEEKHQLTIDEMPRHNHENGDFKWLLERPGTSTYKGGVDSDQHEPRLTTCREIQPQGGGVAHENRPPYYALNYIIKA</sequence>
<dbReference type="SUPFAM" id="SSF88874">
    <property type="entry name" value="Receptor-binding domain of short tail fibre protein gp12"/>
    <property type="match status" value="1"/>
</dbReference>
<dbReference type="Pfam" id="PF07484">
    <property type="entry name" value="Collar"/>
    <property type="match status" value="1"/>
</dbReference>
<dbReference type="InterPro" id="IPR037053">
    <property type="entry name" value="Phage_tail_collar_dom_sf"/>
</dbReference>
<evidence type="ECO:0000313" key="2">
    <source>
        <dbReference type="EMBL" id="MBD2186199.1"/>
    </source>
</evidence>
<feature type="domain" description="Phage tail collar" evidence="1">
    <location>
        <begin position="257"/>
        <end position="303"/>
    </location>
</feature>
<gene>
    <name evidence="2" type="ORF">H6G03_34950</name>
</gene>
<dbReference type="AlphaFoldDB" id="A0A926VM20"/>
<evidence type="ECO:0000259" key="1">
    <source>
        <dbReference type="Pfam" id="PF07484"/>
    </source>
</evidence>
<dbReference type="RefSeq" id="WP_190475286.1">
    <property type="nucleotide sequence ID" value="NZ_JACJPW010000176.1"/>
</dbReference>
<dbReference type="InterPro" id="IPR011083">
    <property type="entry name" value="Phage_tail_collar_dom"/>
</dbReference>
<organism evidence="2 3">
    <name type="scientific">Aerosakkonema funiforme FACHB-1375</name>
    <dbReference type="NCBI Taxonomy" id="2949571"/>
    <lineage>
        <taxon>Bacteria</taxon>
        <taxon>Bacillati</taxon>
        <taxon>Cyanobacteriota</taxon>
        <taxon>Cyanophyceae</taxon>
        <taxon>Oscillatoriophycideae</taxon>
        <taxon>Aerosakkonematales</taxon>
        <taxon>Aerosakkonemataceae</taxon>
        <taxon>Aerosakkonema</taxon>
    </lineage>
</organism>
<reference evidence="2" key="2">
    <citation type="submission" date="2020-08" db="EMBL/GenBank/DDBJ databases">
        <authorList>
            <person name="Chen M."/>
            <person name="Teng W."/>
            <person name="Zhao L."/>
            <person name="Hu C."/>
            <person name="Zhou Y."/>
            <person name="Han B."/>
            <person name="Song L."/>
            <person name="Shu W."/>
        </authorList>
    </citation>
    <scope>NUCLEOTIDE SEQUENCE</scope>
    <source>
        <strain evidence="2">FACHB-1375</strain>
    </source>
</reference>
<evidence type="ECO:0000313" key="3">
    <source>
        <dbReference type="Proteomes" id="UP000641646"/>
    </source>
</evidence>
<dbReference type="Gene3D" id="3.90.1340.10">
    <property type="entry name" value="Phage tail collar domain"/>
    <property type="match status" value="1"/>
</dbReference>
<name>A0A926VM20_9CYAN</name>
<accession>A0A926VM20</accession>
<keyword evidence="3" id="KW-1185">Reference proteome</keyword>
<dbReference type="EMBL" id="JACJPW010000176">
    <property type="protein sequence ID" value="MBD2186199.1"/>
    <property type="molecule type" value="Genomic_DNA"/>
</dbReference>
<dbReference type="Proteomes" id="UP000641646">
    <property type="component" value="Unassembled WGS sequence"/>
</dbReference>
<reference evidence="2" key="1">
    <citation type="journal article" date="2015" name="ISME J.">
        <title>Draft Genome Sequence of Streptomyces incarnatus NRRL8089, which Produces the Nucleoside Antibiotic Sinefungin.</title>
        <authorList>
            <person name="Oshima K."/>
            <person name="Hattori M."/>
            <person name="Shimizu H."/>
            <person name="Fukuda K."/>
            <person name="Nemoto M."/>
            <person name="Inagaki K."/>
            <person name="Tamura T."/>
        </authorList>
    </citation>
    <scope>NUCLEOTIDE SEQUENCE</scope>
    <source>
        <strain evidence="2">FACHB-1375</strain>
    </source>
</reference>
<dbReference type="CDD" id="cd22641">
    <property type="entry name" value="C24-like"/>
    <property type="match status" value="1"/>
</dbReference>
<comment type="caution">
    <text evidence="2">The sequence shown here is derived from an EMBL/GenBank/DDBJ whole genome shotgun (WGS) entry which is preliminary data.</text>
</comment>
<proteinExistence type="predicted"/>